<sequence length="1309" mass="144797">MDSPAIRPPKDPPLRVRDQHAPKSMRTNDSRLQEIVTGRNPIQHSERRSMNNVVLELLPTMENMHMQTTDPLSVEIPLVEHHDGQDQTQPSNPGLNHDPDVDSDLDQQLGPTPQMHDALDLHESRRPDNPDEAATIEQVMSVNPQTLDDTFSDANLFPGYWFSVDKVKIDEPLLVPASSARNAKSSNARHLKFSMKKDISKAMDSLQELAADVEAINYDIKCVKVLRQREQKSLPELRNKAADLKKELDFLYSTQASPTGSRRELAERLLMPKQKYKAACVEYEKCVQSINDCDAIIARQESALMTVQLRMDQLQTQNNQLKVLSQAIGASERIHKDEIKRERQRRAAQAAQSAHPIPSNAPQTKSLKADHNHRELEAQRAKAIRQRYNVAVKHIKTAKMDAMHHATQLAQRKEEAILKIGQDMKQIRRFSRAMDRFAINADEANMSPAEERRLAILLKLQREEAIAEKYKKKSTVLTSHDHGIPLHLTKVKTCNPIPSPPKPSLRLSQDTIVYPPTALGSSCATTLLIQLDAEDVDIRWPWAKIFRPNGGIKNEDETDEVRFEFRTPKLVDLEVYQAESDAWVDVLHNPPVAEEPRQEQSDVTVARSEDAQQSAPVNAGNSRGARDITSASSRKDNLSSKASPFNDESKESSQEAIDDTGNPPSSGKIIIQPWSWIESFPPPFSFYPAYSILHPGSQRTIDFVLNLPTPGARSGLPLADCGGAFSLLQKDQQIHPLPDENVNKPASAKKKKPVLTTPQSTVSPLADPLVDPPEMLEQKDWIKRLLAFKQARLTYEITCAITEAAAPASRLASLIAGVESPSEFNKQKRSADSRSKKARPDLILKAMVHIVRPDLVLFAPDTGILNFGEVPVDEGLCKKLGVQVLSEGIHPIHRFDKGDGCFDVDVSSDANEMWSKAGMVDFALIYKPQGTGTHRAIFGLHTPTTQMYVHLVGTGVVPFVELEPIGGTTTSDWISQPCFLGDVVCNDILTSTVFQVYNSGDVAAKVKVWIETSNEEQHVFKIVHPVEPVMLAAKKKTECILTFAPNVPDTDCTAFVCVEAWGQKQKYRVPLLGRSWISTAGLGGVETQMPTVVVHEDDDTTAAESTAAEQHTSGQRTSASNDARMFILRLPWIQESENAWKVQSKTISILNLKPNELKLDVPKKTGGRLDYAVEASATNHGAKELQVLQTASGDKTPVFLFDSMSGAVELGGRKDIIVTFSLNNSAESGKDSKPPTRPPTSSGKRPKNGASEKKPDPDVPKTLASPMYAEAVYKITVKGALGVEAGGVPEQVWNLKIITEMPLCVSLNE</sequence>
<feature type="region of interest" description="Disordered" evidence="2">
    <location>
        <begin position="591"/>
        <end position="666"/>
    </location>
</feature>
<evidence type="ECO:0000256" key="1">
    <source>
        <dbReference type="SAM" id="Coils"/>
    </source>
</evidence>
<proteinExistence type="predicted"/>
<protein>
    <submittedName>
        <fullName evidence="3">Uncharacterized protein</fullName>
    </submittedName>
</protein>
<feature type="region of interest" description="Disordered" evidence="2">
    <location>
        <begin position="736"/>
        <end position="769"/>
    </location>
</feature>
<feature type="region of interest" description="Disordered" evidence="2">
    <location>
        <begin position="1"/>
        <end position="48"/>
    </location>
</feature>
<comment type="caution">
    <text evidence="3">The sequence shown here is derived from an EMBL/GenBank/DDBJ whole genome shotgun (WGS) entry which is preliminary data.</text>
</comment>
<gene>
    <name evidence="3" type="ORF">SeMB42_g06903</name>
</gene>
<dbReference type="VEuPathDB" id="FungiDB:SeMB42_g06903"/>
<feature type="region of interest" description="Disordered" evidence="2">
    <location>
        <begin position="82"/>
        <end position="115"/>
    </location>
</feature>
<feature type="compositionally biased region" description="Basic and acidic residues" evidence="2">
    <location>
        <begin position="1250"/>
        <end position="1259"/>
    </location>
</feature>
<evidence type="ECO:0000313" key="4">
    <source>
        <dbReference type="Proteomes" id="UP000317494"/>
    </source>
</evidence>
<feature type="compositionally biased region" description="Polar residues" evidence="2">
    <location>
        <begin position="611"/>
        <end position="621"/>
    </location>
</feature>
<feature type="compositionally biased region" description="Basic and acidic residues" evidence="2">
    <location>
        <begin position="8"/>
        <end position="32"/>
    </location>
</feature>
<dbReference type="EMBL" id="QEAN01000425">
    <property type="protein sequence ID" value="TPX37395.1"/>
    <property type="molecule type" value="Genomic_DNA"/>
</dbReference>
<evidence type="ECO:0000256" key="2">
    <source>
        <dbReference type="SAM" id="MobiDB-lite"/>
    </source>
</evidence>
<feature type="region of interest" description="Disordered" evidence="2">
    <location>
        <begin position="1098"/>
        <end position="1118"/>
    </location>
</feature>
<evidence type="ECO:0000313" key="3">
    <source>
        <dbReference type="EMBL" id="TPX37395.1"/>
    </source>
</evidence>
<feature type="coiled-coil region" evidence="1">
    <location>
        <begin position="227"/>
        <end position="254"/>
    </location>
</feature>
<keyword evidence="4" id="KW-1185">Reference proteome</keyword>
<dbReference type="Proteomes" id="UP000317494">
    <property type="component" value="Unassembled WGS sequence"/>
</dbReference>
<feature type="region of interest" description="Disordered" evidence="2">
    <location>
        <begin position="1225"/>
        <end position="1262"/>
    </location>
</feature>
<keyword evidence="1" id="KW-0175">Coiled coil</keyword>
<feature type="region of interest" description="Disordered" evidence="2">
    <location>
        <begin position="343"/>
        <end position="367"/>
    </location>
</feature>
<feature type="coiled-coil region" evidence="1">
    <location>
        <begin position="297"/>
        <end position="324"/>
    </location>
</feature>
<accession>A0A507CI87</accession>
<reference evidence="3 4" key="1">
    <citation type="journal article" date="2019" name="Sci. Rep.">
        <title>Comparative genomics of chytrid fungi reveal insights into the obligate biotrophic and pathogenic lifestyle of Synchytrium endobioticum.</title>
        <authorList>
            <person name="van de Vossenberg B.T.L.H."/>
            <person name="Warris S."/>
            <person name="Nguyen H.D.T."/>
            <person name="van Gent-Pelzer M.P.E."/>
            <person name="Joly D.L."/>
            <person name="van de Geest H.C."/>
            <person name="Bonants P.J.M."/>
            <person name="Smith D.S."/>
            <person name="Levesque C.A."/>
            <person name="van der Lee T.A.J."/>
        </authorList>
    </citation>
    <scope>NUCLEOTIDE SEQUENCE [LARGE SCALE GENOMIC DNA]</scope>
    <source>
        <strain evidence="3 4">MB42</strain>
    </source>
</reference>
<name>A0A507CI87_9FUNG</name>
<organism evidence="3 4">
    <name type="scientific">Synchytrium endobioticum</name>
    <dbReference type="NCBI Taxonomy" id="286115"/>
    <lineage>
        <taxon>Eukaryota</taxon>
        <taxon>Fungi</taxon>
        <taxon>Fungi incertae sedis</taxon>
        <taxon>Chytridiomycota</taxon>
        <taxon>Chytridiomycota incertae sedis</taxon>
        <taxon>Chytridiomycetes</taxon>
        <taxon>Synchytriales</taxon>
        <taxon>Synchytriaceae</taxon>
        <taxon>Synchytrium</taxon>
    </lineage>
</organism>
<dbReference type="STRING" id="286115.A0A507CI87"/>